<protein>
    <recommendedName>
        <fullName evidence="2">Amidohydrolase-related domain-containing protein</fullName>
    </recommendedName>
</protein>
<name>A0AAN6F8S9_9PEZI</name>
<proteinExistence type="predicted"/>
<dbReference type="PANTHER" id="PTHR43135">
    <property type="entry name" value="ALPHA-D-RIBOSE 1-METHYLPHOSPHONATE 5-TRIPHOSPHATE DIPHOSPHATASE"/>
    <property type="match status" value="1"/>
</dbReference>
<dbReference type="InterPro" id="IPR006680">
    <property type="entry name" value="Amidohydro-rel"/>
</dbReference>
<gene>
    <name evidence="3" type="ORF">LTR82_015139</name>
</gene>
<dbReference type="Gene3D" id="1.20.58.520">
    <property type="entry name" value="Amidohydrolase"/>
    <property type="match status" value="1"/>
</dbReference>
<dbReference type="Gene3D" id="3.30.110.90">
    <property type="entry name" value="Amidohydrolase"/>
    <property type="match status" value="1"/>
</dbReference>
<dbReference type="AlphaFoldDB" id="A0AAN6F8S9"/>
<evidence type="ECO:0000256" key="1">
    <source>
        <dbReference type="SAM" id="SignalP"/>
    </source>
</evidence>
<keyword evidence="1" id="KW-0732">Signal</keyword>
<feature type="chain" id="PRO_5043012057" description="Amidohydrolase-related domain-containing protein" evidence="1">
    <location>
        <begin position="17"/>
        <end position="387"/>
    </location>
</feature>
<accession>A0AAN6F8S9</accession>
<dbReference type="Gene3D" id="2.30.40.10">
    <property type="entry name" value="Urease, subunit C, domain 1"/>
    <property type="match status" value="1"/>
</dbReference>
<dbReference type="SUPFAM" id="SSF51556">
    <property type="entry name" value="Metallo-dependent hydrolases"/>
    <property type="match status" value="1"/>
</dbReference>
<feature type="domain" description="Amidohydrolase-related" evidence="2">
    <location>
        <begin position="74"/>
        <end position="380"/>
    </location>
</feature>
<dbReference type="InterPro" id="IPR051781">
    <property type="entry name" value="Metallo-dep_Hydrolase"/>
</dbReference>
<evidence type="ECO:0000259" key="2">
    <source>
        <dbReference type="Pfam" id="PF01979"/>
    </source>
</evidence>
<organism evidence="3 4">
    <name type="scientific">Friedmanniomyces endolithicus</name>
    <dbReference type="NCBI Taxonomy" id="329885"/>
    <lineage>
        <taxon>Eukaryota</taxon>
        <taxon>Fungi</taxon>
        <taxon>Dikarya</taxon>
        <taxon>Ascomycota</taxon>
        <taxon>Pezizomycotina</taxon>
        <taxon>Dothideomycetes</taxon>
        <taxon>Dothideomycetidae</taxon>
        <taxon>Mycosphaerellales</taxon>
        <taxon>Teratosphaeriaceae</taxon>
        <taxon>Friedmanniomyces</taxon>
    </lineage>
</organism>
<evidence type="ECO:0000313" key="3">
    <source>
        <dbReference type="EMBL" id="KAK0309650.1"/>
    </source>
</evidence>
<reference evidence="3" key="1">
    <citation type="submission" date="2021-12" db="EMBL/GenBank/DDBJ databases">
        <title>Black yeast isolated from Biological Soil Crust.</title>
        <authorList>
            <person name="Kurbessoian T."/>
        </authorList>
    </citation>
    <scope>NUCLEOTIDE SEQUENCE</scope>
    <source>
        <strain evidence="3">CCFEE 5208</strain>
    </source>
</reference>
<sequence>MSVSAYVSCLVALAAACGFPRHKGLTTPSKTVIINARVFNGTGYSQPAHLVLVGQQISNANPSGGTIVDAQGGYLLPGFIDGHCHVQNCSDLTLLRQYGVTTALDMGTYPYSFTQSCNGVGITNVLGTGQAGTVNGSTISLIPGTPSSQFIPNVTAGEMFVKNRVAEGVQWIKVFLDLPDFGPTPDVLTSVVETAHQNDRLVVTHAPSYADYQEAYNAAADLICHAPLDKVVDAALNANLTNAQRSIRAIVPTLIMMQSIVNNTGLPYSDYVNHAEASVTSMLAAGVDIVLGTDANTSPYVPANPPFGLAFHQELKLLVAAGLTPLQAINAGTVGVARAFQLYDRGIIETGLRADLVLLSKDPLQDISNSCSIQKVWVAGVEYSGPF</sequence>
<evidence type="ECO:0000313" key="4">
    <source>
        <dbReference type="Proteomes" id="UP001168146"/>
    </source>
</evidence>
<dbReference type="Pfam" id="PF01979">
    <property type="entry name" value="Amidohydro_1"/>
    <property type="match status" value="1"/>
</dbReference>
<dbReference type="Gene3D" id="3.40.50.10910">
    <property type="entry name" value="Amidohydrolase"/>
    <property type="match status" value="1"/>
</dbReference>
<dbReference type="InterPro" id="IPR032466">
    <property type="entry name" value="Metal_Hydrolase"/>
</dbReference>
<dbReference type="PANTHER" id="PTHR43135:SF3">
    <property type="entry name" value="ALPHA-D-RIBOSE 1-METHYLPHOSPHONATE 5-TRIPHOSPHATE DIPHOSPHATASE"/>
    <property type="match status" value="1"/>
</dbReference>
<dbReference type="InterPro" id="IPR011059">
    <property type="entry name" value="Metal-dep_hydrolase_composite"/>
</dbReference>
<dbReference type="Proteomes" id="UP001168146">
    <property type="component" value="Unassembled WGS sequence"/>
</dbReference>
<dbReference type="EMBL" id="JASUXU010000080">
    <property type="protein sequence ID" value="KAK0309650.1"/>
    <property type="molecule type" value="Genomic_DNA"/>
</dbReference>
<dbReference type="GO" id="GO:0016810">
    <property type="term" value="F:hydrolase activity, acting on carbon-nitrogen (but not peptide) bonds"/>
    <property type="evidence" value="ECO:0007669"/>
    <property type="project" value="InterPro"/>
</dbReference>
<feature type="signal peptide" evidence="1">
    <location>
        <begin position="1"/>
        <end position="16"/>
    </location>
</feature>
<comment type="caution">
    <text evidence="3">The sequence shown here is derived from an EMBL/GenBank/DDBJ whole genome shotgun (WGS) entry which is preliminary data.</text>
</comment>
<dbReference type="SUPFAM" id="SSF51338">
    <property type="entry name" value="Composite domain of metallo-dependent hydrolases"/>
    <property type="match status" value="1"/>
</dbReference>